<evidence type="ECO:0000259" key="18">
    <source>
        <dbReference type="Pfam" id="PF00850"/>
    </source>
</evidence>
<evidence type="ECO:0000256" key="8">
    <source>
        <dbReference type="ARBA" id="ARBA00022853"/>
    </source>
</evidence>
<feature type="compositionally biased region" description="Polar residues" evidence="17">
    <location>
        <begin position="216"/>
        <end position="230"/>
    </location>
</feature>
<keyword evidence="5 15" id="KW-0479">Metal-binding</keyword>
<dbReference type="InterPro" id="IPR023801">
    <property type="entry name" value="His_deacetylse_dom"/>
</dbReference>
<dbReference type="EC" id="3.5.1.98" evidence="3 13"/>
<feature type="region of interest" description="Disordered" evidence="17">
    <location>
        <begin position="141"/>
        <end position="171"/>
    </location>
</feature>
<dbReference type="EMBL" id="AAGW02036147">
    <property type="status" value="NOT_ANNOTATED_CDS"/>
    <property type="molecule type" value="Genomic_DNA"/>
</dbReference>
<gene>
    <name evidence="20" type="primary">HDAC9</name>
</gene>
<dbReference type="Ensembl" id="ENSOCUT00000062293.1">
    <property type="protein sequence ID" value="ENSOCUP00000044764.1"/>
    <property type="gene ID" value="ENSOCUG00000014444.4"/>
</dbReference>
<dbReference type="Gene3D" id="6.10.250.1550">
    <property type="match status" value="1"/>
</dbReference>
<dbReference type="InterPro" id="IPR046949">
    <property type="entry name" value="HDAC4/5/7/9"/>
</dbReference>
<feature type="compositionally biased region" description="Basic residues" evidence="17">
    <location>
        <begin position="426"/>
        <end position="436"/>
    </location>
</feature>
<evidence type="ECO:0000256" key="16">
    <source>
        <dbReference type="PIRSR" id="PIRSR037911-3"/>
    </source>
</evidence>
<evidence type="ECO:0000313" key="20">
    <source>
        <dbReference type="Ensembl" id="ENSOCUP00000044764.1"/>
    </source>
</evidence>
<keyword evidence="4 13" id="KW-0678">Repressor</keyword>
<feature type="region of interest" description="Disordered" evidence="17">
    <location>
        <begin position="415"/>
        <end position="441"/>
    </location>
</feature>
<dbReference type="CDD" id="cd11681">
    <property type="entry name" value="HDAC_classIIa"/>
    <property type="match status" value="1"/>
</dbReference>
<evidence type="ECO:0000256" key="4">
    <source>
        <dbReference type="ARBA" id="ARBA00022491"/>
    </source>
</evidence>
<feature type="binding site" evidence="15">
    <location>
        <position position="548"/>
    </location>
    <ligand>
        <name>Zn(2+)</name>
        <dbReference type="ChEBI" id="CHEBI:29105"/>
    </ligand>
</feature>
<feature type="active site" evidence="14">
    <location>
        <position position="685"/>
    </location>
</feature>
<evidence type="ECO:0000256" key="9">
    <source>
        <dbReference type="ARBA" id="ARBA00023015"/>
    </source>
</evidence>
<evidence type="ECO:0000256" key="13">
    <source>
        <dbReference type="PIRNR" id="PIRNR037911"/>
    </source>
</evidence>
<evidence type="ECO:0000256" key="2">
    <source>
        <dbReference type="ARBA" id="ARBA00007738"/>
    </source>
</evidence>
<dbReference type="PANTHER" id="PTHR45364">
    <property type="entry name" value="HISTONE DEACETYLASE 9-RELATED"/>
    <property type="match status" value="1"/>
</dbReference>
<dbReference type="PRINTS" id="PR01270">
    <property type="entry name" value="HDASUPER"/>
</dbReference>
<dbReference type="FunFam" id="3.40.800.20:FF:000002">
    <property type="entry name" value="Histone deacetylase"/>
    <property type="match status" value="1"/>
</dbReference>
<dbReference type="EMBL" id="AAGW02036142">
    <property type="status" value="NOT_ANNOTATED_CDS"/>
    <property type="molecule type" value="Genomic_DNA"/>
</dbReference>
<organism evidence="20 21">
    <name type="scientific">Oryctolagus cuniculus</name>
    <name type="common">Rabbit</name>
    <dbReference type="NCBI Taxonomy" id="9986"/>
    <lineage>
        <taxon>Eukaryota</taxon>
        <taxon>Metazoa</taxon>
        <taxon>Chordata</taxon>
        <taxon>Craniata</taxon>
        <taxon>Vertebrata</taxon>
        <taxon>Euteleostomi</taxon>
        <taxon>Mammalia</taxon>
        <taxon>Eutheria</taxon>
        <taxon>Euarchontoglires</taxon>
        <taxon>Glires</taxon>
        <taxon>Lagomorpha</taxon>
        <taxon>Leporidae</taxon>
        <taxon>Oryctolagus</taxon>
    </lineage>
</organism>
<dbReference type="SUPFAM" id="SSF52768">
    <property type="entry name" value="Arginase/deacetylase"/>
    <property type="match status" value="1"/>
</dbReference>
<dbReference type="EMBL" id="AAGW02036141">
    <property type="status" value="NOT_ANNOTATED_CDS"/>
    <property type="molecule type" value="Genomic_DNA"/>
</dbReference>
<dbReference type="GeneTree" id="ENSGT00940000160307"/>
<reference evidence="20 21" key="1">
    <citation type="journal article" date="2011" name="Nature">
        <title>A high-resolution map of human evolutionary constraint using 29 mammals.</title>
        <authorList>
            <person name="Lindblad-Toh K."/>
            <person name="Garber M."/>
            <person name="Zuk O."/>
            <person name="Lin M.F."/>
            <person name="Parker B.J."/>
            <person name="Washietl S."/>
            <person name="Kheradpour P."/>
            <person name="Ernst J."/>
            <person name="Jordan G."/>
            <person name="Mauceli E."/>
            <person name="Ward L.D."/>
            <person name="Lowe C.B."/>
            <person name="Holloway A.K."/>
            <person name="Clamp M."/>
            <person name="Gnerre S."/>
            <person name="Alfoldi J."/>
            <person name="Beal K."/>
            <person name="Chang J."/>
            <person name="Clawson H."/>
            <person name="Cuff J."/>
            <person name="Di Palma F."/>
            <person name="Fitzgerald S."/>
            <person name="Flicek P."/>
            <person name="Guttman M."/>
            <person name="Hubisz M.J."/>
            <person name="Jaffe D.B."/>
            <person name="Jungreis I."/>
            <person name="Kent W.J."/>
            <person name="Kostka D."/>
            <person name="Lara M."/>
            <person name="Martins A.L."/>
            <person name="Massingham T."/>
            <person name="Moltke I."/>
            <person name="Raney B.J."/>
            <person name="Rasmussen M.D."/>
            <person name="Robinson J."/>
            <person name="Stark A."/>
            <person name="Vilella A.J."/>
            <person name="Wen J."/>
            <person name="Xie X."/>
            <person name="Zody M.C."/>
            <person name="Baldwin J."/>
            <person name="Bloom T."/>
            <person name="Chin C.W."/>
            <person name="Heiman D."/>
            <person name="Nicol R."/>
            <person name="Nusbaum C."/>
            <person name="Young S."/>
            <person name="Wilkinson J."/>
            <person name="Worley K.C."/>
            <person name="Kovar C.L."/>
            <person name="Muzny D.M."/>
            <person name="Gibbs R.A."/>
            <person name="Cree A."/>
            <person name="Dihn H.H."/>
            <person name="Fowler G."/>
            <person name="Jhangiani S."/>
            <person name="Joshi V."/>
            <person name="Lee S."/>
            <person name="Lewis L.R."/>
            <person name="Nazareth L.V."/>
            <person name="Okwuonu G."/>
            <person name="Santibanez J."/>
            <person name="Warren W.C."/>
            <person name="Mardis E.R."/>
            <person name="Weinstock G.M."/>
            <person name="Wilson R.K."/>
            <person name="Delehaunty K."/>
            <person name="Dooling D."/>
            <person name="Fronik C."/>
            <person name="Fulton L."/>
            <person name="Fulton B."/>
            <person name="Graves T."/>
            <person name="Minx P."/>
            <person name="Sodergren E."/>
            <person name="Birney E."/>
            <person name="Margulies E.H."/>
            <person name="Herrero J."/>
            <person name="Green E.D."/>
            <person name="Haussler D."/>
            <person name="Siepel A."/>
            <person name="Goldman N."/>
            <person name="Pollard K.S."/>
            <person name="Pedersen J.S."/>
            <person name="Lander E.S."/>
            <person name="Kellis M."/>
        </authorList>
    </citation>
    <scope>NUCLEOTIDE SEQUENCE [LARGE SCALE GENOMIC DNA]</scope>
    <source>
        <strain evidence="20 21">Thorbecke inbred</strain>
    </source>
</reference>
<dbReference type="EMBL" id="AAGW02036146">
    <property type="status" value="NOT_ANNOTATED_CDS"/>
    <property type="molecule type" value="Genomic_DNA"/>
</dbReference>
<dbReference type="Pfam" id="PF00850">
    <property type="entry name" value="Hist_deacetyl"/>
    <property type="match status" value="1"/>
</dbReference>
<dbReference type="GO" id="GO:0141221">
    <property type="term" value="F:histone deacetylase activity, hydrolytic mechanism"/>
    <property type="evidence" value="ECO:0007669"/>
    <property type="project" value="UniProtKB-EC"/>
</dbReference>
<accession>A0A5F9DG18</accession>
<dbReference type="GO" id="GO:0000122">
    <property type="term" value="P:negative regulation of transcription by RNA polymerase II"/>
    <property type="evidence" value="ECO:0007669"/>
    <property type="project" value="InterPro"/>
</dbReference>
<dbReference type="AlphaFoldDB" id="A0A5F9DG18"/>
<feature type="region of interest" description="Disordered" evidence="17">
    <location>
        <begin position="214"/>
        <end position="280"/>
    </location>
</feature>
<feature type="compositionally biased region" description="Low complexity" evidence="17">
    <location>
        <begin position="293"/>
        <end position="315"/>
    </location>
</feature>
<feature type="region of interest" description="Disordered" evidence="17">
    <location>
        <begin position="293"/>
        <end position="379"/>
    </location>
</feature>
<dbReference type="Bgee" id="ENSOCUG00000014444">
    <property type="expression patterns" value="Expressed in adult mammalian kidney and 16 other cell types or tissues"/>
</dbReference>
<dbReference type="InterPro" id="IPR023696">
    <property type="entry name" value="Ureohydrolase_dom_sf"/>
</dbReference>
<dbReference type="EMBL" id="AAGW02036144">
    <property type="status" value="NOT_ANNOTATED_CDS"/>
    <property type="molecule type" value="Genomic_DNA"/>
</dbReference>
<feature type="domain" description="Histone deacetylase" evidence="18">
    <location>
        <begin position="556"/>
        <end position="874"/>
    </location>
</feature>
<dbReference type="EMBL" id="AAGW02036139">
    <property type="status" value="NOT_ANNOTATED_CDS"/>
    <property type="molecule type" value="Genomic_DNA"/>
</dbReference>
<keyword evidence="7 15" id="KW-0862">Zinc</keyword>
<evidence type="ECO:0000256" key="5">
    <source>
        <dbReference type="ARBA" id="ARBA00022723"/>
    </source>
</evidence>
<proteinExistence type="inferred from homology"/>
<dbReference type="PIRSF" id="PIRSF037911">
    <property type="entry name" value="HDAC_II_euk"/>
    <property type="match status" value="1"/>
</dbReference>
<dbReference type="EMBL" id="AAGW02036148">
    <property type="status" value="NOT_ANNOTATED_CDS"/>
    <property type="molecule type" value="Genomic_DNA"/>
</dbReference>
<feature type="binding site" evidence="15">
    <location>
        <position position="550"/>
    </location>
    <ligand>
        <name>Zn(2+)</name>
        <dbReference type="ChEBI" id="CHEBI:29105"/>
    </ligand>
</feature>
<evidence type="ECO:0000256" key="12">
    <source>
        <dbReference type="ARBA" id="ARBA00048287"/>
    </source>
</evidence>
<dbReference type="CDD" id="cd10163">
    <property type="entry name" value="ClassIIa_HDAC9_Gln-rich-N"/>
    <property type="match status" value="1"/>
</dbReference>
<evidence type="ECO:0000313" key="21">
    <source>
        <dbReference type="Proteomes" id="UP000001811"/>
    </source>
</evidence>
<evidence type="ECO:0000256" key="14">
    <source>
        <dbReference type="PIRSR" id="PIRSR037911-1"/>
    </source>
</evidence>
<dbReference type="EMBL" id="AAGW02036143">
    <property type="status" value="NOT_ANNOTATED_CDS"/>
    <property type="molecule type" value="Genomic_DNA"/>
</dbReference>
<feature type="domain" description="Histone deacetylase glutamine rich N-terminal" evidence="19">
    <location>
        <begin position="65"/>
        <end position="155"/>
    </location>
</feature>
<keyword evidence="10 13" id="KW-0804">Transcription</keyword>
<dbReference type="GO" id="GO:0046872">
    <property type="term" value="F:metal ion binding"/>
    <property type="evidence" value="ECO:0007669"/>
    <property type="project" value="UniProtKB-KW"/>
</dbReference>
<evidence type="ECO:0000256" key="6">
    <source>
        <dbReference type="ARBA" id="ARBA00022801"/>
    </source>
</evidence>
<evidence type="ECO:0000256" key="17">
    <source>
        <dbReference type="SAM" id="MobiDB-lite"/>
    </source>
</evidence>
<keyword evidence="8 13" id="KW-0156">Chromatin regulator</keyword>
<evidence type="ECO:0000256" key="11">
    <source>
        <dbReference type="ARBA" id="ARBA00023242"/>
    </source>
</evidence>
<feature type="compositionally biased region" description="Polar residues" evidence="17">
    <location>
        <begin position="316"/>
        <end position="325"/>
    </location>
</feature>
<dbReference type="GO" id="GO:0005634">
    <property type="term" value="C:nucleus"/>
    <property type="evidence" value="ECO:0007669"/>
    <property type="project" value="UniProtKB-SubCell"/>
</dbReference>
<dbReference type="EMBL" id="AAGW02036140">
    <property type="status" value="NOT_ANNOTATED_CDS"/>
    <property type="molecule type" value="Genomic_DNA"/>
</dbReference>
<evidence type="ECO:0000256" key="1">
    <source>
        <dbReference type="ARBA" id="ARBA00004123"/>
    </source>
</evidence>
<evidence type="ECO:0000256" key="7">
    <source>
        <dbReference type="ARBA" id="ARBA00022833"/>
    </source>
</evidence>
<keyword evidence="11" id="KW-0539">Nucleus</keyword>
<keyword evidence="9 13" id="KW-0805">Transcription regulation</keyword>
<keyword evidence="21" id="KW-1185">Reference proteome</keyword>
<feature type="compositionally biased region" description="Low complexity" evidence="17">
    <location>
        <begin position="360"/>
        <end position="373"/>
    </location>
</feature>
<feature type="compositionally biased region" description="Basic and acidic residues" evidence="17">
    <location>
        <begin position="264"/>
        <end position="279"/>
    </location>
</feature>
<dbReference type="InterPro" id="IPR000286">
    <property type="entry name" value="HDACs"/>
</dbReference>
<dbReference type="PANTHER" id="PTHR45364:SF11">
    <property type="entry name" value="HISTONE DEACETYLASE 9"/>
    <property type="match status" value="1"/>
</dbReference>
<comment type="catalytic activity">
    <reaction evidence="12 13">
        <text>N(6)-acetyl-L-lysyl-[histone] + H2O = L-lysyl-[histone] + acetate</text>
        <dbReference type="Rhea" id="RHEA:58196"/>
        <dbReference type="Rhea" id="RHEA-COMP:9845"/>
        <dbReference type="Rhea" id="RHEA-COMP:11338"/>
        <dbReference type="ChEBI" id="CHEBI:15377"/>
        <dbReference type="ChEBI" id="CHEBI:29969"/>
        <dbReference type="ChEBI" id="CHEBI:30089"/>
        <dbReference type="ChEBI" id="CHEBI:61930"/>
        <dbReference type="EC" id="3.5.1.98"/>
    </reaction>
</comment>
<dbReference type="Gene3D" id="3.40.800.20">
    <property type="entry name" value="Histone deacetylase domain"/>
    <property type="match status" value="1"/>
</dbReference>
<protein>
    <recommendedName>
        <fullName evidence="3 13">Histone deacetylase</fullName>
        <ecNumber evidence="3 13">3.5.1.98</ecNumber>
    </recommendedName>
</protein>
<comment type="similarity">
    <text evidence="2 13">Belongs to the histone deacetylase family. HD type 2 subfamily.</text>
</comment>
<dbReference type="InterPro" id="IPR037138">
    <property type="entry name" value="His_deacetylse_dom_sf"/>
</dbReference>
<evidence type="ECO:0000256" key="3">
    <source>
        <dbReference type="ARBA" id="ARBA00012111"/>
    </source>
</evidence>
<dbReference type="Proteomes" id="UP000001811">
    <property type="component" value="Chromosome 10"/>
</dbReference>
<dbReference type="EMBL" id="AAGW02036145">
    <property type="status" value="NOT_ANNOTATED_CDS"/>
    <property type="molecule type" value="Genomic_DNA"/>
</dbReference>
<comment type="function">
    <text evidence="13">Responsible for the deacetylation of lysine residues on the N-terminal part of the core histones (H2A, H2B, H3 and H4). Histone deacetylation gives a tag for epigenetic repression and plays an important role in transcriptional regulation, cell cycle progression and developmental events.</text>
</comment>
<comment type="subcellular location">
    <subcellularLocation>
        <location evidence="1 13">Nucleus</location>
    </subcellularLocation>
</comment>
<dbReference type="InterPro" id="IPR024643">
    <property type="entry name" value="Hist_deacetylase_Gln_rich_N"/>
</dbReference>
<evidence type="ECO:0000256" key="10">
    <source>
        <dbReference type="ARBA" id="ARBA00023163"/>
    </source>
</evidence>
<evidence type="ECO:0000259" key="19">
    <source>
        <dbReference type="Pfam" id="PF12203"/>
    </source>
</evidence>
<feature type="binding site" evidence="15">
    <location>
        <position position="556"/>
    </location>
    <ligand>
        <name>Zn(2+)</name>
        <dbReference type="ChEBI" id="CHEBI:29105"/>
    </ligand>
</feature>
<feature type="compositionally biased region" description="Basic and acidic residues" evidence="17">
    <location>
        <begin position="239"/>
        <end position="250"/>
    </location>
</feature>
<keyword evidence="6 13" id="KW-0378">Hydrolase</keyword>
<feature type="binding site" evidence="15">
    <location>
        <position position="633"/>
    </location>
    <ligand>
        <name>Zn(2+)</name>
        <dbReference type="ChEBI" id="CHEBI:29105"/>
    </ligand>
</feature>
<dbReference type="Pfam" id="PF12203">
    <property type="entry name" value="HDAC4_Gln"/>
    <property type="match status" value="1"/>
</dbReference>
<sequence length="1002" mass="110549">MLQTIYERDSCFSSDGVAGREQLLAQQRMHSMISSVDVKSEVPVGLEPISPLDLRTDLRMMMPAVDPVVREKQLQQELLLIQQQQQIQKQLLIAEFQKQHENLTRQHQAQLQEHIKLQQELLAIKQQQELLEKEQKLEQQRQEQEVERHRRELQLPPLRGKDRGRERAVASTEVKQKLQEFLLSKSATKDTPANGKNHSVSRHPKLWYTAAHHTSLDQSSPPLSGTSPSYKYTLPGAQDTKDDFPLRKTASEPNLKVRSRLKQKVAERRSSPLLRRKDGNVVTSFKKRMFEVTESSVSSSSPGSGPSSPNNGPTGNVTENETSVLPPTPHAEASNSLKEKQKCETQTLRPGVALPGQYGASMAASSSHPHAAALEGKPNSSHQALLQHLLLKEQMRQQKLLVTGGVALHPQSPLATKERISPGIRGSHKLPRHRPLNRTQSAPLPQSTLAQLVIQQQHQQFLEKQKQYQQQIHMNKPFLEPQHTRARSMRQAQLAVVGTDGLDKHRLVSRAHSSPAASVLPHPAMDRPLQPGPATGIAYDPLMLKHQCICGNATTHPEHAGRIQSIWSRLQETGLLNKCERIQGRKASLEEIQLVHSEHHSLLYGTNPLDGQKLDPRILLGDDSQKFFSSLPCGGLGVDTDTVWNELHSSGAARMAVGCVIELASKVASGELKNGFAVVRPPGHHAEESTAMGFCFFNSVAITAKYLRDQLNISKILIVDLDVHHGNGTQQAFYADPSILYISLHRYDEGNFFPGSGAPNEVGTGLGEGFTINIAWTGGLDPPMGDIEYLEAFRTVVMPVAKEFDPDLVLVSAGFDALEGHTPPLGGYKVTAKCFGHLTKQLMTLADGRVVLALEGGHDLTAICDASEACVNALLGNELEPLSEDVLHQTPNVNAVISLQKIIEIQSKYWKSVRMTAMPRGCALAGAQLQEETETVSALASLTVDVEQPFAQEESRYEYSVGASFHPETTRVPRCLPRVFLLTFLQPSVPLPSLPPLPPPKS</sequence>
<feature type="site" description="Contributes to catalysis" evidence="16">
    <location>
        <position position="858"/>
    </location>
</feature>
<reference evidence="20" key="2">
    <citation type="submission" date="2025-08" db="UniProtKB">
        <authorList>
            <consortium name="Ensembl"/>
        </authorList>
    </citation>
    <scope>IDENTIFICATION</scope>
    <source>
        <strain evidence="20">Thorbecke</strain>
    </source>
</reference>
<evidence type="ECO:0000256" key="15">
    <source>
        <dbReference type="PIRSR" id="PIRSR037911-2"/>
    </source>
</evidence>
<reference evidence="20" key="3">
    <citation type="submission" date="2025-09" db="UniProtKB">
        <authorList>
            <consortium name="Ensembl"/>
        </authorList>
    </citation>
    <scope>IDENTIFICATION</scope>
    <source>
        <strain evidence="20">Thorbecke</strain>
    </source>
</reference>
<name>A0A5F9DG18_RABIT</name>